<dbReference type="AlphaFoldDB" id="A0A5M9ZWM2"/>
<evidence type="ECO:0000313" key="2">
    <source>
        <dbReference type="Proteomes" id="UP000412028"/>
    </source>
</evidence>
<proteinExistence type="predicted"/>
<evidence type="ECO:0000313" key="1">
    <source>
        <dbReference type="EMBL" id="KAA8832014.1"/>
    </source>
</evidence>
<organism evidence="1 2">
    <name type="scientific">Bifidobacterium tissieri</name>
    <dbReference type="NCBI Taxonomy" id="1630162"/>
    <lineage>
        <taxon>Bacteria</taxon>
        <taxon>Bacillati</taxon>
        <taxon>Actinomycetota</taxon>
        <taxon>Actinomycetes</taxon>
        <taxon>Bifidobacteriales</taxon>
        <taxon>Bifidobacteriaceae</taxon>
        <taxon>Bifidobacterium</taxon>
    </lineage>
</organism>
<name>A0A5M9ZWM2_9BIFI</name>
<accession>A0A5M9ZWM2</accession>
<reference evidence="1 2" key="1">
    <citation type="journal article" date="2019" name="Syst. Appl. Microbiol.">
        <title>Characterization of Bifidobacterium species in feaces of the Egyptian fruit bat: Description of B. vespertilionis sp. nov. and B. rousetti sp. nov.</title>
        <authorList>
            <person name="Modesto M."/>
            <person name="Satti M."/>
            <person name="Watanabe K."/>
            <person name="Puglisi E."/>
            <person name="Morelli L."/>
            <person name="Huang C.-H."/>
            <person name="Liou J.-S."/>
            <person name="Miyashita M."/>
            <person name="Tamura T."/>
            <person name="Saito S."/>
            <person name="Mori K."/>
            <person name="Huang L."/>
            <person name="Sciavilla P."/>
            <person name="Sandri C."/>
            <person name="Spiezio C."/>
            <person name="Vitali F."/>
            <person name="Cavalieri D."/>
            <person name="Perpetuini G."/>
            <person name="Tofalo R."/>
            <person name="Bonetti A."/>
            <person name="Arita M."/>
            <person name="Mattarelli P."/>
        </authorList>
    </citation>
    <scope>NUCLEOTIDE SEQUENCE [LARGE SCALE GENOMIC DNA]</scope>
    <source>
        <strain evidence="1 2">RST7</strain>
    </source>
</reference>
<dbReference type="Proteomes" id="UP000412028">
    <property type="component" value="Unassembled WGS sequence"/>
</dbReference>
<comment type="caution">
    <text evidence="1">The sequence shown here is derived from an EMBL/GenBank/DDBJ whole genome shotgun (WGS) entry which is preliminary data.</text>
</comment>
<dbReference type="RefSeq" id="WP_150380431.1">
    <property type="nucleotide sequence ID" value="NZ_RZUI01000001.1"/>
</dbReference>
<sequence>MMGRKSRMKAQRRAERIEEILNNTGEGFLAYGYPEGPIQCKLSKLTGRRHIELLGGDSPYAFGMESIEAVVQANLLLMSHPYYELGPVGVRSVRGHVLDWSEVREEYLMSILISAANSQRELARIRGHQFSDDAEFLQAITQNYGMFIWLTVANAVRAAHGEGQVDSSDSPEIIIGDEYDFDSSIEWCAATARRELARYGVEDYLDKLNLPEPTFEATYNEAYERFWNTYGRHPQETPQYKEAILQRILAMKPGE</sequence>
<protein>
    <submittedName>
        <fullName evidence="1">Uncharacterized protein</fullName>
    </submittedName>
</protein>
<gene>
    <name evidence="1" type="ORF">EMO89_00350</name>
</gene>
<dbReference type="EMBL" id="RZUI01000001">
    <property type="protein sequence ID" value="KAA8832014.1"/>
    <property type="molecule type" value="Genomic_DNA"/>
</dbReference>